<accession>A0A922L1I2</accession>
<protein>
    <recommendedName>
        <fullName evidence="3">Nose resistant-to-fluoxetine protein N-terminal domain-containing protein</fullName>
    </recommendedName>
</protein>
<dbReference type="Proteomes" id="UP000790347">
    <property type="component" value="Unassembled WGS sequence"/>
</dbReference>
<feature type="transmembrane region" description="Helical" evidence="2">
    <location>
        <begin position="652"/>
        <end position="674"/>
    </location>
</feature>
<feature type="transmembrane region" description="Helical" evidence="2">
    <location>
        <begin position="443"/>
        <end position="464"/>
    </location>
</feature>
<feature type="transmembrane region" description="Helical" evidence="2">
    <location>
        <begin position="619"/>
        <end position="640"/>
    </location>
</feature>
<gene>
    <name evidence="4" type="ORF">DERF_011313</name>
</gene>
<evidence type="ECO:0000256" key="1">
    <source>
        <dbReference type="SAM" id="MobiDB-lite"/>
    </source>
</evidence>
<feature type="transmembrane region" description="Helical" evidence="2">
    <location>
        <begin position="298"/>
        <end position="316"/>
    </location>
</feature>
<feature type="transmembrane region" description="Helical" evidence="2">
    <location>
        <begin position="589"/>
        <end position="607"/>
    </location>
</feature>
<keyword evidence="2" id="KW-0472">Membrane</keyword>
<feature type="compositionally biased region" description="Polar residues" evidence="1">
    <location>
        <begin position="788"/>
        <end position="799"/>
    </location>
</feature>
<evidence type="ECO:0000259" key="3">
    <source>
        <dbReference type="SMART" id="SM00703"/>
    </source>
</evidence>
<dbReference type="InterPro" id="IPR006621">
    <property type="entry name" value="Nose-resist-to-fluoxetine_N"/>
</dbReference>
<feature type="transmembrane region" description="Helical" evidence="2">
    <location>
        <begin position="506"/>
        <end position="526"/>
    </location>
</feature>
<reference evidence="4" key="1">
    <citation type="submission" date="2013-05" db="EMBL/GenBank/DDBJ databases">
        <authorList>
            <person name="Yim A.K.Y."/>
            <person name="Chan T.F."/>
            <person name="Ji K.M."/>
            <person name="Liu X.Y."/>
            <person name="Zhou J.W."/>
            <person name="Li R.Q."/>
            <person name="Yang K.Y."/>
            <person name="Li J."/>
            <person name="Li M."/>
            <person name="Law P.T.W."/>
            <person name="Wu Y.L."/>
            <person name="Cai Z.L."/>
            <person name="Qin H."/>
            <person name="Bao Y."/>
            <person name="Leung R.K.K."/>
            <person name="Ng P.K.S."/>
            <person name="Zou J."/>
            <person name="Zhong X.J."/>
            <person name="Ran P.X."/>
            <person name="Zhong N.S."/>
            <person name="Liu Z.G."/>
            <person name="Tsui S.K.W."/>
        </authorList>
    </citation>
    <scope>NUCLEOTIDE SEQUENCE</scope>
    <source>
        <strain evidence="4">Derf</strain>
        <tissue evidence="4">Whole organism</tissue>
    </source>
</reference>
<name>A0A922L1I2_DERFA</name>
<reference evidence="4" key="2">
    <citation type="journal article" date="2022" name="Res Sq">
        <title>Comparative Genomics Reveals Insights into the Divergent Evolution of Astigmatic Mites and Household Pest Adaptations.</title>
        <authorList>
            <person name="Xiong Q."/>
            <person name="Wan A.T.-Y."/>
            <person name="Liu X.-Y."/>
            <person name="Fung C.S.-H."/>
            <person name="Xiao X."/>
            <person name="Malainual N."/>
            <person name="Hou J."/>
            <person name="Wang L."/>
            <person name="Wang M."/>
            <person name="Yang K."/>
            <person name="Cui Y."/>
            <person name="Leung E."/>
            <person name="Nong W."/>
            <person name="Shin S.-K."/>
            <person name="Au S."/>
            <person name="Jeong K.Y."/>
            <person name="Chew F.T."/>
            <person name="Hui J."/>
            <person name="Leung T.F."/>
            <person name="Tungtrongchitr A."/>
            <person name="Zhong N."/>
            <person name="Liu Z."/>
            <person name="Tsui S."/>
        </authorList>
    </citation>
    <scope>NUCLEOTIDE SEQUENCE</scope>
    <source>
        <strain evidence="4">Derf</strain>
        <tissue evidence="4">Whole organism</tissue>
    </source>
</reference>
<dbReference type="InterPro" id="IPR002656">
    <property type="entry name" value="Acyl_transf_3_dom"/>
</dbReference>
<dbReference type="PANTHER" id="PTHR11161">
    <property type="entry name" value="O-ACYLTRANSFERASE"/>
    <property type="match status" value="1"/>
</dbReference>
<evidence type="ECO:0000313" key="5">
    <source>
        <dbReference type="Proteomes" id="UP000790347"/>
    </source>
</evidence>
<proteinExistence type="predicted"/>
<dbReference type="GO" id="GO:0016747">
    <property type="term" value="F:acyltransferase activity, transferring groups other than amino-acyl groups"/>
    <property type="evidence" value="ECO:0007669"/>
    <property type="project" value="InterPro"/>
</dbReference>
<dbReference type="SMART" id="SM00703">
    <property type="entry name" value="NRF"/>
    <property type="match status" value="1"/>
</dbReference>
<keyword evidence="2" id="KW-0812">Transmembrane</keyword>
<dbReference type="Pfam" id="PF01757">
    <property type="entry name" value="Acyl_transf_3"/>
    <property type="match status" value="1"/>
</dbReference>
<dbReference type="AlphaFoldDB" id="A0A922L1I2"/>
<dbReference type="InterPro" id="IPR052728">
    <property type="entry name" value="O2_lipid_transport_reg"/>
</dbReference>
<feature type="transmembrane region" description="Helical" evidence="2">
    <location>
        <begin position="725"/>
        <end position="747"/>
    </location>
</feature>
<organism evidence="4 5">
    <name type="scientific">Dermatophagoides farinae</name>
    <name type="common">American house dust mite</name>
    <dbReference type="NCBI Taxonomy" id="6954"/>
    <lineage>
        <taxon>Eukaryota</taxon>
        <taxon>Metazoa</taxon>
        <taxon>Ecdysozoa</taxon>
        <taxon>Arthropoda</taxon>
        <taxon>Chelicerata</taxon>
        <taxon>Arachnida</taxon>
        <taxon>Acari</taxon>
        <taxon>Acariformes</taxon>
        <taxon>Sarcoptiformes</taxon>
        <taxon>Astigmata</taxon>
        <taxon>Psoroptidia</taxon>
        <taxon>Analgoidea</taxon>
        <taxon>Pyroglyphidae</taxon>
        <taxon>Dermatophagoidinae</taxon>
        <taxon>Dermatophagoides</taxon>
    </lineage>
</organism>
<feature type="transmembrane region" description="Helical" evidence="2">
    <location>
        <begin position="362"/>
        <end position="379"/>
    </location>
</feature>
<dbReference type="PANTHER" id="PTHR11161:SF0">
    <property type="entry name" value="O-ACYLTRANSFERASE LIKE PROTEIN"/>
    <property type="match status" value="1"/>
</dbReference>
<feature type="transmembrane region" description="Helical" evidence="2">
    <location>
        <begin position="399"/>
        <end position="422"/>
    </location>
</feature>
<dbReference type="EMBL" id="ASGP02000005">
    <property type="protein sequence ID" value="KAH9506587.1"/>
    <property type="molecule type" value="Genomic_DNA"/>
</dbReference>
<feature type="domain" description="Nose resistant-to-fluoxetine protein N-terminal" evidence="3">
    <location>
        <begin position="96"/>
        <end position="287"/>
    </location>
</feature>
<evidence type="ECO:0000313" key="4">
    <source>
        <dbReference type="EMBL" id="KAH9506587.1"/>
    </source>
</evidence>
<keyword evidence="2" id="KW-1133">Transmembrane helix</keyword>
<evidence type="ECO:0000256" key="2">
    <source>
        <dbReference type="SAM" id="Phobius"/>
    </source>
</evidence>
<feature type="transmembrane region" description="Helical" evidence="2">
    <location>
        <begin position="533"/>
        <end position="553"/>
    </location>
</feature>
<feature type="region of interest" description="Disordered" evidence="1">
    <location>
        <begin position="773"/>
        <end position="799"/>
    </location>
</feature>
<feature type="transmembrane region" description="Helical" evidence="2">
    <location>
        <begin position="695"/>
        <end position="713"/>
    </location>
</feature>
<keyword evidence="5" id="KW-1185">Reference proteome</keyword>
<sequence length="799" mass="93778">MIHLNLIDKHYVSMDHKYRYYYHHESGFRFRFRFYILLLISLTLPQYCSTNDAIIINHSEFLWRPLFNVSNDFFAQAILPITFIDNQKFFSQNNLTSTCQNDLRKAIESTLHLREIWSIKLFNSWSKSVIPAGMFMGTLTDYGDYDQCMSIIDDQKSNQSLIIPQYCLIDMAIPMPKPRPTPHNYHHHTEGILPTKDFLDKIIELDLIGHHNSSSSTIIKQMVLAPNPTIYEYLAQVSSNFYYSFIRRGICLPSSCTTEDVHTIIKKNFGQEFGWRLNTVSCTTKSLKKWWPNLLQKFAIFIISSLLIITFIAAIYDQMSSKKNKTISRVILMWFSPISNTKKLLFSNTDDENFNCIHGLKFLSISWIIVVHTLAWIDLNGFRNSFRMKIFLSTLYFQPLFKGFFAVETFFYLSGLLTSYSAMKYTRGDYKNLNKTTYMLLRYFRLTPQLILFMLLLTLFPPMFDGPIWSQLMTTISNQCSKTWWHNLIYLQNLIDIDNMCGLHTWYLAADMQLHWFSLFPIIWIIKNPRNGLLLTKFLIIIFIFITGFHIYFKNLPPGGIVTTQSDMLEEDRTPGAFTDIFFKPWSNAYVFFAGFLFGFHLYDSKLVHSFFWTKTKIVACWLLIIYSYLFCIYSTIPWVYGQPYNRIWSSILYPLNRIVWSIMLTLLIFMCITRPQSMIARILSWKAFRPFSRMTFSVYLTHALVLYVALGSRHNLIDLSITSLTFLCFSTLLSSYAFGSVFTILFESPIINLFGYVKHDLLRQLQRQQYLNNKNNNDDNDQKKQMPITNNGTNTSNV</sequence>
<dbReference type="Pfam" id="PF20146">
    <property type="entry name" value="NRF"/>
    <property type="match status" value="1"/>
</dbReference>
<comment type="caution">
    <text evidence="4">The sequence shown here is derived from an EMBL/GenBank/DDBJ whole genome shotgun (WGS) entry which is preliminary data.</text>
</comment>